<dbReference type="Proteomes" id="UP000230607">
    <property type="component" value="Chromosome 1"/>
</dbReference>
<sequence>MRLVLFVISLSALILLPITLSYSHASSSATSTCSTQISQQESQIATLDLEKKTVGFIFNNSTDIKSLHQKYQVKWLSTNYNWNASSSTCTAVLNDIVATFELSNSTSPFAGEVHVTVDPQVSKVISVKTDTPATVIPPNCTDQACRAAHGIFY</sequence>
<gene>
    <name evidence="1" type="ORF">NCS_30496</name>
</gene>
<keyword evidence="2" id="KW-1185">Reference proteome</keyword>
<evidence type="ECO:0000313" key="2">
    <source>
        <dbReference type="Proteomes" id="UP000230607"/>
    </source>
</evidence>
<name>A0A2H1FIR3_9ARCH</name>
<accession>A0A2H1FIR3</accession>
<proteinExistence type="predicted"/>
<protein>
    <submittedName>
        <fullName evidence="1">Uncharacterized protein</fullName>
    </submittedName>
</protein>
<dbReference type="EMBL" id="LT841358">
    <property type="protein sequence ID" value="SMH72656.1"/>
    <property type="molecule type" value="Genomic_DNA"/>
</dbReference>
<dbReference type="AlphaFoldDB" id="A0A2H1FIR3"/>
<dbReference type="RefSeq" id="WP_157928387.1">
    <property type="nucleotide sequence ID" value="NZ_LT841358.1"/>
</dbReference>
<reference evidence="2" key="1">
    <citation type="submission" date="2017-03" db="EMBL/GenBank/DDBJ databases">
        <authorList>
            <person name="Herbold C."/>
        </authorList>
    </citation>
    <scope>NUCLEOTIDE SEQUENCE [LARGE SCALE GENOMIC DNA]</scope>
</reference>
<evidence type="ECO:0000313" key="1">
    <source>
        <dbReference type="EMBL" id="SMH72656.1"/>
    </source>
</evidence>
<organism evidence="1 2">
    <name type="scientific">Candidatus Nitrosotalea okcheonensis</name>
    <dbReference type="NCBI Taxonomy" id="1903276"/>
    <lineage>
        <taxon>Archaea</taxon>
        <taxon>Nitrososphaerota</taxon>
        <taxon>Nitrososphaeria</taxon>
        <taxon>Nitrosotaleales</taxon>
        <taxon>Nitrosotaleaceae</taxon>
        <taxon>Nitrosotalea</taxon>
    </lineage>
</organism>